<evidence type="ECO:0000256" key="4">
    <source>
        <dbReference type="SAM" id="MobiDB-lite"/>
    </source>
</evidence>
<gene>
    <name evidence="6" type="ORF">AGERDE_LOCUS8809</name>
</gene>
<evidence type="ECO:0000313" key="7">
    <source>
        <dbReference type="Proteomes" id="UP000789831"/>
    </source>
</evidence>
<evidence type="ECO:0000313" key="6">
    <source>
        <dbReference type="EMBL" id="CAG8595116.1"/>
    </source>
</evidence>
<dbReference type="InterPro" id="IPR002013">
    <property type="entry name" value="SAC_dom"/>
</dbReference>
<keyword evidence="2" id="KW-0378">Hydrolase</keyword>
<keyword evidence="3" id="KW-0472">Membrane</keyword>
<dbReference type="PROSITE" id="PS50275">
    <property type="entry name" value="SAC"/>
    <property type="match status" value="1"/>
</dbReference>
<evidence type="ECO:0000256" key="3">
    <source>
        <dbReference type="ARBA" id="ARBA00023136"/>
    </source>
</evidence>
<sequence>MPEPITLEPASPRHKKSRFTHNEQQEAGLKPPLVSRVSAPPAMECTQDICGEETQQQRLVLNRFNLYETKTNYYMIGSNQSDNRFRVLKIDRTSLTELNVTEDEAIYSKQEVNDILMKLKVGNKNSGGLKHVLSADGIVGFIRFTEGYYILLVTKKSPVALIGGHYIYHIDDTEPLSISPQNKPEKNSDEQRYINTFKNVDLTKNFYFSYTYDITHTLQHNMTRTSNRLDFSYNEMFVWNHYLLETGFKSLKNNSDWILPIIHGFVDQSKISIFGRNIFVTLIARRSRYFAGARFLKRGSNDQGYVANDVETEQIVSEMNTTSFHFSGTRLFDNPHYTSYVQHRGSIPLYWSQDATNMVPKPPIHMNFNDPFFVAAALHFDNMFKRYCAPIIVLNLIKTKEKNKRESILGEEFVQCVDYLSQFLPEKSIIYKAWDMSKARKSAEDVIELLENYAEEFVADTGFFHSGPEPYINILRREESEKKPQARRKQLRQNGVVRTNCIDCLDRTNAAQMMIGKVALGHQLYALGVIDHPSVPVDSDVVNMLSVMYHHHGDTIAFQYSGSNLVNTLAAYRHTNQWQSQARDIVENLRRYYNNAFIDNEKQEAINLFLGNFIPQKDRPPLWALQNDYYLHNEDPRFRRTKRSYINWWTKDALSPHEGTELDKTRYQLVPRLARQYDDEGDAYGGYWIEYYKPRLFTSFADLFASNMNSTTKYLPNRVSPETYDYSPFTLRFTPATR</sequence>
<proteinExistence type="predicted"/>
<dbReference type="Proteomes" id="UP000789831">
    <property type="component" value="Unassembled WGS sequence"/>
</dbReference>
<evidence type="ECO:0000256" key="1">
    <source>
        <dbReference type="ARBA" id="ARBA00004308"/>
    </source>
</evidence>
<dbReference type="PANTHER" id="PTHR45738:SF5">
    <property type="entry name" value="POLYPHOSPHOINOSITIDE PHOSPHATASE"/>
    <property type="match status" value="1"/>
</dbReference>
<dbReference type="EMBL" id="CAJVPL010001988">
    <property type="protein sequence ID" value="CAG8595116.1"/>
    <property type="molecule type" value="Genomic_DNA"/>
</dbReference>
<feature type="region of interest" description="Disordered" evidence="4">
    <location>
        <begin position="1"/>
        <end position="36"/>
    </location>
</feature>
<comment type="subcellular location">
    <subcellularLocation>
        <location evidence="1">Endomembrane system</location>
    </subcellularLocation>
</comment>
<dbReference type="PANTHER" id="PTHR45738">
    <property type="entry name" value="POLYPHOSPHOINOSITIDE PHOSPHATASE"/>
    <property type="match status" value="1"/>
</dbReference>
<dbReference type="InterPro" id="IPR043573">
    <property type="entry name" value="Fig4-like"/>
</dbReference>
<organism evidence="6 7">
    <name type="scientific">Ambispora gerdemannii</name>
    <dbReference type="NCBI Taxonomy" id="144530"/>
    <lineage>
        <taxon>Eukaryota</taxon>
        <taxon>Fungi</taxon>
        <taxon>Fungi incertae sedis</taxon>
        <taxon>Mucoromycota</taxon>
        <taxon>Glomeromycotina</taxon>
        <taxon>Glomeromycetes</taxon>
        <taxon>Archaeosporales</taxon>
        <taxon>Ambisporaceae</taxon>
        <taxon>Ambispora</taxon>
    </lineage>
</organism>
<dbReference type="GO" id="GO:0046856">
    <property type="term" value="P:phosphatidylinositol dephosphorylation"/>
    <property type="evidence" value="ECO:0007669"/>
    <property type="project" value="InterPro"/>
</dbReference>
<dbReference type="Pfam" id="PF02383">
    <property type="entry name" value="Syja_N"/>
    <property type="match status" value="1"/>
</dbReference>
<name>A0A9N9C8N8_9GLOM</name>
<dbReference type="GO" id="GO:0012505">
    <property type="term" value="C:endomembrane system"/>
    <property type="evidence" value="ECO:0007669"/>
    <property type="project" value="UniProtKB-SubCell"/>
</dbReference>
<accession>A0A9N9C8N8</accession>
<feature type="domain" description="SAC" evidence="5">
    <location>
        <begin position="197"/>
        <end position="562"/>
    </location>
</feature>
<reference evidence="6" key="1">
    <citation type="submission" date="2021-06" db="EMBL/GenBank/DDBJ databases">
        <authorList>
            <person name="Kallberg Y."/>
            <person name="Tangrot J."/>
            <person name="Rosling A."/>
        </authorList>
    </citation>
    <scope>NUCLEOTIDE SEQUENCE</scope>
    <source>
        <strain evidence="6">MT106</strain>
    </source>
</reference>
<comment type="caution">
    <text evidence="6">The sequence shown here is derived from an EMBL/GenBank/DDBJ whole genome shotgun (WGS) entry which is preliminary data.</text>
</comment>
<dbReference type="GO" id="GO:0043813">
    <property type="term" value="F:phosphatidylinositol-3,5-bisphosphate 5-phosphatase activity"/>
    <property type="evidence" value="ECO:0007669"/>
    <property type="project" value="InterPro"/>
</dbReference>
<evidence type="ECO:0000259" key="5">
    <source>
        <dbReference type="PROSITE" id="PS50275"/>
    </source>
</evidence>
<protein>
    <submittedName>
        <fullName evidence="6">5586_t:CDS:1</fullName>
    </submittedName>
</protein>
<dbReference type="AlphaFoldDB" id="A0A9N9C8N8"/>
<evidence type="ECO:0000256" key="2">
    <source>
        <dbReference type="ARBA" id="ARBA00022801"/>
    </source>
</evidence>
<keyword evidence="7" id="KW-1185">Reference proteome</keyword>
<dbReference type="OrthoDB" id="405996at2759"/>